<dbReference type="EMBL" id="KQ030644">
    <property type="protein sequence ID" value="KJZ70154.1"/>
    <property type="molecule type" value="Genomic_DNA"/>
</dbReference>
<accession>A0A0F7ZK31</accession>
<gene>
    <name evidence="1" type="ORF">HIM_10461</name>
    <name evidence="2" type="ORF">HIM_10462</name>
</gene>
<evidence type="ECO:0000313" key="3">
    <source>
        <dbReference type="Proteomes" id="UP000054481"/>
    </source>
</evidence>
<dbReference type="AlphaFoldDB" id="A0A0F7ZK31"/>
<evidence type="ECO:0000313" key="2">
    <source>
        <dbReference type="EMBL" id="KJZ70155.1"/>
    </source>
</evidence>
<proteinExistence type="predicted"/>
<name>A0A0F7ZK31_9HYPO</name>
<organism evidence="2 3">
    <name type="scientific">Hirsutella minnesotensis 3608</name>
    <dbReference type="NCBI Taxonomy" id="1043627"/>
    <lineage>
        <taxon>Eukaryota</taxon>
        <taxon>Fungi</taxon>
        <taxon>Dikarya</taxon>
        <taxon>Ascomycota</taxon>
        <taxon>Pezizomycotina</taxon>
        <taxon>Sordariomycetes</taxon>
        <taxon>Hypocreomycetidae</taxon>
        <taxon>Hypocreales</taxon>
        <taxon>Ophiocordycipitaceae</taxon>
        <taxon>Hirsutella</taxon>
    </lineage>
</organism>
<evidence type="ECO:0000313" key="1">
    <source>
        <dbReference type="EMBL" id="KJZ70154.1"/>
    </source>
</evidence>
<sequence>MRVANRVFTERPLSQVEVVAHLLGYPAEFTNSSAWAYLNTSLLYWEVFRRWRHLREASGAAAMDDTLDESVVVEEAGLRISHVEAYQHRGELLKGLCLYD</sequence>
<dbReference type="OrthoDB" id="4925607at2759"/>
<dbReference type="EMBL" id="KQ030644">
    <property type="protein sequence ID" value="KJZ70155.1"/>
    <property type="molecule type" value="Genomic_DNA"/>
</dbReference>
<reference evidence="2 3" key="1">
    <citation type="journal article" date="2014" name="Genome Biol. Evol.">
        <title>Comparative genomics and transcriptomics analyses reveal divergent lifestyle features of nematode endoparasitic fungus Hirsutella minnesotensis.</title>
        <authorList>
            <person name="Lai Y."/>
            <person name="Liu K."/>
            <person name="Zhang X."/>
            <person name="Zhang X."/>
            <person name="Li K."/>
            <person name="Wang N."/>
            <person name="Shu C."/>
            <person name="Wu Y."/>
            <person name="Wang C."/>
            <person name="Bushley K.E."/>
            <person name="Xiang M."/>
            <person name="Liu X."/>
        </authorList>
    </citation>
    <scope>NUCLEOTIDE SEQUENCE [LARGE SCALE GENOMIC DNA]</scope>
    <source>
        <strain evidence="2 3">3608</strain>
    </source>
</reference>
<keyword evidence="3" id="KW-1185">Reference proteome</keyword>
<protein>
    <submittedName>
        <fullName evidence="2">Uncharacterized protein</fullName>
    </submittedName>
</protein>
<dbReference type="Proteomes" id="UP000054481">
    <property type="component" value="Unassembled WGS sequence"/>
</dbReference>